<reference evidence="4" key="1">
    <citation type="submission" date="2020-05" db="UniProtKB">
        <authorList>
            <consortium name="EnsemblMetazoa"/>
        </authorList>
    </citation>
    <scope>IDENTIFICATION</scope>
    <source>
        <strain evidence="4">Aabys</strain>
    </source>
</reference>
<dbReference type="GeneID" id="101895641"/>
<dbReference type="Proteomes" id="UP001652621">
    <property type="component" value="Unplaced"/>
</dbReference>
<name>A0A1I8M5K9_MUSDO</name>
<keyword evidence="5" id="KW-1185">Reference proteome</keyword>
<dbReference type="Pfam" id="PF00685">
    <property type="entry name" value="Sulfotransfer_1"/>
    <property type="match status" value="1"/>
</dbReference>
<evidence type="ECO:0000313" key="4">
    <source>
        <dbReference type="EnsemblMetazoa" id="MDOA001464-PA"/>
    </source>
</evidence>
<organism evidence="4">
    <name type="scientific">Musca domestica</name>
    <name type="common">House fly</name>
    <dbReference type="NCBI Taxonomy" id="7370"/>
    <lineage>
        <taxon>Eukaryota</taxon>
        <taxon>Metazoa</taxon>
        <taxon>Ecdysozoa</taxon>
        <taxon>Arthropoda</taxon>
        <taxon>Hexapoda</taxon>
        <taxon>Insecta</taxon>
        <taxon>Pterygota</taxon>
        <taxon>Neoptera</taxon>
        <taxon>Endopterygota</taxon>
        <taxon>Diptera</taxon>
        <taxon>Brachycera</taxon>
        <taxon>Muscomorpha</taxon>
        <taxon>Muscoidea</taxon>
        <taxon>Muscidae</taxon>
        <taxon>Musca</taxon>
    </lineage>
</organism>
<dbReference type="SUPFAM" id="SSF52540">
    <property type="entry name" value="P-loop containing nucleoside triphosphate hydrolases"/>
    <property type="match status" value="1"/>
</dbReference>
<evidence type="ECO:0000313" key="5">
    <source>
        <dbReference type="Proteomes" id="UP001652621"/>
    </source>
</evidence>
<dbReference type="EnsemblMetazoa" id="MDOA001464-RA">
    <property type="protein sequence ID" value="MDOA001464-PA"/>
    <property type="gene ID" value="MDOA001464"/>
</dbReference>
<dbReference type="InterPro" id="IPR000863">
    <property type="entry name" value="Sulfotransferase_dom"/>
</dbReference>
<evidence type="ECO:0000259" key="3">
    <source>
        <dbReference type="Pfam" id="PF00685"/>
    </source>
</evidence>
<dbReference type="eggNOG" id="KOG1584">
    <property type="taxonomic scope" value="Eukaryota"/>
</dbReference>
<proteinExistence type="inferred from homology"/>
<accession>A0A1I8M5K9</accession>
<dbReference type="Gene3D" id="3.40.50.300">
    <property type="entry name" value="P-loop containing nucleotide triphosphate hydrolases"/>
    <property type="match status" value="1"/>
</dbReference>
<gene>
    <name evidence="4" type="primary">101895641</name>
    <name evidence="6" type="synonym">LOC101895641</name>
</gene>
<dbReference type="VEuPathDB" id="VectorBase:MDOMA2_020953"/>
<evidence type="ECO:0000313" key="6">
    <source>
        <dbReference type="RefSeq" id="XP_005175871.1"/>
    </source>
</evidence>
<dbReference type="KEGG" id="mde:101895641"/>
<comment type="similarity">
    <text evidence="1">Belongs to the sulfotransferase 1 family.</text>
</comment>
<dbReference type="InterPro" id="IPR027417">
    <property type="entry name" value="P-loop_NTPase"/>
</dbReference>
<dbReference type="PANTHER" id="PTHR11783">
    <property type="entry name" value="SULFOTRANSFERASE SULT"/>
    <property type="match status" value="1"/>
</dbReference>
<dbReference type="VEuPathDB" id="VectorBase:MDOA001464"/>
<dbReference type="OrthoDB" id="205623at2759"/>
<protein>
    <submittedName>
        <fullName evidence="6">Estrogen sulfotransferase</fullName>
    </submittedName>
</protein>
<evidence type="ECO:0000256" key="2">
    <source>
        <dbReference type="ARBA" id="ARBA00022679"/>
    </source>
</evidence>
<feature type="domain" description="Sulfotransferase" evidence="3">
    <location>
        <begin position="62"/>
        <end position="309"/>
    </location>
</feature>
<sequence>MLKSRPLTTATHKTRSPLPMKQYACEGRNIPLNKNWLDTWCTLPEACDGVLPQLLNYEVRSDDVFVVTFMKCGTTWMQETAWLLMNNLDYEKSKREAVLDRSPFLEDHGIVSGARDAMAYSHTLASPRLLKSHMPANLLPMKVWENKQKLIYVARNCKDVIVSSYHFLKKLGLWTGDNIEDYIEDFIHDELNYTNYWNHIVDFWRMRNEPHIFFVTYEEMKRDLAGVIRRLCDFLERPQLTAEEMAKTVEHLSFDKMKNYEKMTQGLKSQLPKSTTDFQFMRRGIVGSFKDELTPELRAKIDAWSQHFLSQHGLTEEDIFGKL</sequence>
<evidence type="ECO:0000256" key="1">
    <source>
        <dbReference type="ARBA" id="ARBA00005771"/>
    </source>
</evidence>
<dbReference type="AlphaFoldDB" id="A0A1I8M5K9"/>
<reference evidence="6" key="2">
    <citation type="submission" date="2025-04" db="UniProtKB">
        <authorList>
            <consortium name="RefSeq"/>
        </authorList>
    </citation>
    <scope>IDENTIFICATION</scope>
    <source>
        <strain evidence="6">Aabys</strain>
    </source>
</reference>
<dbReference type="RefSeq" id="XP_005175871.1">
    <property type="nucleotide sequence ID" value="XM_005175814.3"/>
</dbReference>
<dbReference type="GO" id="GO:0008146">
    <property type="term" value="F:sulfotransferase activity"/>
    <property type="evidence" value="ECO:0007669"/>
    <property type="project" value="InterPro"/>
</dbReference>
<keyword evidence="2" id="KW-0808">Transferase</keyword>